<protein>
    <submittedName>
        <fullName evidence="1">Uncharacterized protein</fullName>
    </submittedName>
</protein>
<comment type="caution">
    <text evidence="1">The sequence shown here is derived from an EMBL/GenBank/DDBJ whole genome shotgun (WGS) entry which is preliminary data.</text>
</comment>
<evidence type="ECO:0000313" key="2">
    <source>
        <dbReference type="Proteomes" id="UP000029553"/>
    </source>
</evidence>
<gene>
    <name evidence="1" type="ORF">P353_08255</name>
</gene>
<dbReference type="Proteomes" id="UP000029553">
    <property type="component" value="Unassembled WGS sequence"/>
</dbReference>
<reference evidence="1 2" key="1">
    <citation type="submission" date="2013-09" db="EMBL/GenBank/DDBJ databases">
        <title>High correlation between genotypes and phenotypes of environmental bacteria Comamonas testosteroni strains.</title>
        <authorList>
            <person name="Liu L."/>
            <person name="Zhu W."/>
            <person name="Xia X."/>
            <person name="Xu B."/>
            <person name="Luo M."/>
            <person name="Wang G."/>
        </authorList>
    </citation>
    <scope>NUCLEOTIDE SEQUENCE [LARGE SCALE GENOMIC DNA]</scope>
    <source>
        <strain evidence="1 2">JL40</strain>
    </source>
</reference>
<evidence type="ECO:0000313" key="1">
    <source>
        <dbReference type="EMBL" id="KGH30843.1"/>
    </source>
</evidence>
<dbReference type="AlphaFoldDB" id="A0A096FM45"/>
<dbReference type="EMBL" id="AWOR01000037">
    <property type="protein sequence ID" value="KGH30843.1"/>
    <property type="molecule type" value="Genomic_DNA"/>
</dbReference>
<organism evidence="1 2">
    <name type="scientific">Comamonas testosteroni</name>
    <name type="common">Pseudomonas testosteroni</name>
    <dbReference type="NCBI Taxonomy" id="285"/>
    <lineage>
        <taxon>Bacteria</taxon>
        <taxon>Pseudomonadati</taxon>
        <taxon>Pseudomonadota</taxon>
        <taxon>Betaproteobacteria</taxon>
        <taxon>Burkholderiales</taxon>
        <taxon>Comamonadaceae</taxon>
        <taxon>Comamonas</taxon>
    </lineage>
</organism>
<accession>A0A096FM45</accession>
<name>A0A096FM45_COMTE</name>
<sequence length="101" mass="11379">MKVSSRKGKIRPTEKRGAEAPLIVDEYQYLIGQEPLKSMHLNYLRPRFGAAKYVVTQAVARGKRGKLVMIGMTRDVVTGEPFPAPPQKFLPAQVVRRQSSR</sequence>
<proteinExistence type="predicted"/>